<keyword evidence="6 8" id="KW-0414">Isoprene biosynthesis</keyword>
<evidence type="ECO:0000256" key="5">
    <source>
        <dbReference type="ARBA" id="ARBA00022723"/>
    </source>
</evidence>
<evidence type="ECO:0000256" key="6">
    <source>
        <dbReference type="ARBA" id="ARBA00023229"/>
    </source>
</evidence>
<dbReference type="Proteomes" id="UP000033441">
    <property type="component" value="Unassembled WGS sequence"/>
</dbReference>
<evidence type="ECO:0000313" key="12">
    <source>
        <dbReference type="Proteomes" id="UP000033441"/>
    </source>
</evidence>
<feature type="binding site" evidence="8">
    <location>
        <begin position="10"/>
        <end position="12"/>
    </location>
    <ligand>
        <name>4-CDP-2-C-methyl-D-erythritol 2-phosphate</name>
        <dbReference type="ChEBI" id="CHEBI:57919"/>
    </ligand>
</feature>
<comment type="caution">
    <text evidence="8">Lacks conserved residue(s) required for the propagation of feature annotation.</text>
</comment>
<comment type="caution">
    <text evidence="11">The sequence shown here is derived from an EMBL/GenBank/DDBJ whole genome shotgun (WGS) entry which is preliminary data.</text>
</comment>
<gene>
    <name evidence="8 11" type="primary">ispF</name>
    <name evidence="11" type="ORF">APHMUC_1099</name>
</gene>
<feature type="binding site" evidence="8">
    <location>
        <position position="12"/>
    </location>
    <ligand>
        <name>a divalent metal cation</name>
        <dbReference type="ChEBI" id="CHEBI:60240"/>
    </ligand>
</feature>
<feature type="binding site" evidence="8">
    <location>
        <position position="145"/>
    </location>
    <ligand>
        <name>4-CDP-2-C-methyl-D-erythritol 2-phosphate</name>
        <dbReference type="ChEBI" id="CHEBI:57919"/>
    </ligand>
</feature>
<evidence type="ECO:0000256" key="8">
    <source>
        <dbReference type="HAMAP-Rule" id="MF_00107"/>
    </source>
</evidence>
<feature type="binding site" evidence="8">
    <location>
        <position position="48"/>
    </location>
    <ligand>
        <name>a divalent metal cation</name>
        <dbReference type="ChEBI" id="CHEBI:60240"/>
    </ligand>
</feature>
<feature type="binding site" evidence="8">
    <location>
        <position position="10"/>
    </location>
    <ligand>
        <name>a divalent metal cation</name>
        <dbReference type="ChEBI" id="CHEBI:60240"/>
    </ligand>
</feature>
<dbReference type="EC" id="4.6.1.12" evidence="4 8"/>
<evidence type="ECO:0000256" key="2">
    <source>
        <dbReference type="ARBA" id="ARBA00004709"/>
    </source>
</evidence>
<dbReference type="SUPFAM" id="SSF69765">
    <property type="entry name" value="IpsF-like"/>
    <property type="match status" value="1"/>
</dbReference>
<dbReference type="Pfam" id="PF02542">
    <property type="entry name" value="YgbB"/>
    <property type="match status" value="1"/>
</dbReference>
<accession>A0A0F3N7A3</accession>
<dbReference type="PATRIC" id="fig|1359152.3.peg.1152"/>
<evidence type="ECO:0000313" key="11">
    <source>
        <dbReference type="EMBL" id="KJV63978.1"/>
    </source>
</evidence>
<comment type="function">
    <text evidence="8">Involved in the biosynthesis of isopentenyl diphosphate (IPP) and dimethylallyl diphosphate (DMAPP), two major building blocks of isoprenoid compounds. Catalyzes the conversion of 4-diphosphocytidyl-2-C-methyl-D-erythritol 2-phosphate (CDP-ME2P) to 2-C-methyl-D-erythritol 2,4-cyclodiphosphate (ME-CPP) with a corresponding release of cytidine 5-monophosphate (CMP).</text>
</comment>
<evidence type="ECO:0000256" key="7">
    <source>
        <dbReference type="ARBA" id="ARBA00023239"/>
    </source>
</evidence>
<dbReference type="PANTHER" id="PTHR43181">
    <property type="entry name" value="2-C-METHYL-D-ERYTHRITOL 2,4-CYCLODIPHOSPHATE SYNTHASE, CHLOROPLASTIC"/>
    <property type="match status" value="1"/>
</dbReference>
<feature type="binding site" evidence="8">
    <location>
        <position position="148"/>
    </location>
    <ligand>
        <name>4-CDP-2-C-methyl-D-erythritol 2-phosphate</name>
        <dbReference type="ChEBI" id="CHEBI:57919"/>
    </ligand>
</feature>
<dbReference type="HAMAP" id="MF_00107">
    <property type="entry name" value="IspF"/>
    <property type="match status" value="1"/>
</dbReference>
<dbReference type="NCBIfam" id="TIGR00151">
    <property type="entry name" value="ispF"/>
    <property type="match status" value="1"/>
</dbReference>
<organism evidence="11 12">
    <name type="scientific">Anaplasma phagocytophilum str. ApMUC09</name>
    <dbReference type="NCBI Taxonomy" id="1359152"/>
    <lineage>
        <taxon>Bacteria</taxon>
        <taxon>Pseudomonadati</taxon>
        <taxon>Pseudomonadota</taxon>
        <taxon>Alphaproteobacteria</taxon>
        <taxon>Rickettsiales</taxon>
        <taxon>Anaplasmataceae</taxon>
        <taxon>Anaplasma</taxon>
        <taxon>phagocytophilum group</taxon>
    </lineage>
</organism>
<proteinExistence type="inferred from homology"/>
<comment type="catalytic activity">
    <reaction evidence="1 8 9">
        <text>4-CDP-2-C-methyl-D-erythritol 2-phosphate = 2-C-methyl-D-erythritol 2,4-cyclic diphosphate + CMP</text>
        <dbReference type="Rhea" id="RHEA:23864"/>
        <dbReference type="ChEBI" id="CHEBI:57919"/>
        <dbReference type="ChEBI" id="CHEBI:58483"/>
        <dbReference type="ChEBI" id="CHEBI:60377"/>
        <dbReference type="EC" id="4.6.1.12"/>
    </reaction>
</comment>
<evidence type="ECO:0000256" key="3">
    <source>
        <dbReference type="ARBA" id="ARBA00008480"/>
    </source>
</evidence>
<feature type="binding site" evidence="8">
    <location>
        <begin position="40"/>
        <end position="41"/>
    </location>
    <ligand>
        <name>4-CDP-2-C-methyl-D-erythritol 2-phosphate</name>
        <dbReference type="ChEBI" id="CHEBI:57919"/>
    </ligand>
</feature>
<dbReference type="GO" id="GO:0046872">
    <property type="term" value="F:metal ion binding"/>
    <property type="evidence" value="ECO:0007669"/>
    <property type="project" value="UniProtKB-KW"/>
</dbReference>
<evidence type="ECO:0000259" key="10">
    <source>
        <dbReference type="Pfam" id="PF02542"/>
    </source>
</evidence>
<dbReference type="AlphaFoldDB" id="A0A0F3N7A3"/>
<dbReference type="Gene3D" id="3.30.1330.50">
    <property type="entry name" value="2-C-methyl-D-erythritol 2,4-cyclodiphosphate synthase"/>
    <property type="match status" value="1"/>
</dbReference>
<dbReference type="CDD" id="cd00554">
    <property type="entry name" value="MECDP_synthase"/>
    <property type="match status" value="1"/>
</dbReference>
<dbReference type="GO" id="GO:0016114">
    <property type="term" value="P:terpenoid biosynthetic process"/>
    <property type="evidence" value="ECO:0007669"/>
    <property type="project" value="InterPro"/>
</dbReference>
<comment type="pathway">
    <text evidence="2 8">Isoprenoid biosynthesis; isopentenyl diphosphate biosynthesis via DXP pathway; isopentenyl diphosphate from 1-deoxy-D-xylulose 5-phosphate: step 4/6.</text>
</comment>
<dbReference type="EMBL" id="LANV01000001">
    <property type="protein sequence ID" value="KJV63978.1"/>
    <property type="molecule type" value="Genomic_DNA"/>
</dbReference>
<dbReference type="PANTHER" id="PTHR43181:SF1">
    <property type="entry name" value="2-C-METHYL-D-ERYTHRITOL 2,4-CYCLODIPHOSPHATE SYNTHASE, CHLOROPLASTIC"/>
    <property type="match status" value="1"/>
</dbReference>
<feature type="site" description="Transition state stabilizer" evidence="8">
    <location>
        <position position="139"/>
    </location>
</feature>
<evidence type="ECO:0000256" key="4">
    <source>
        <dbReference type="ARBA" id="ARBA00012579"/>
    </source>
</evidence>
<evidence type="ECO:0000256" key="1">
    <source>
        <dbReference type="ARBA" id="ARBA00000200"/>
    </source>
</evidence>
<dbReference type="UniPathway" id="UPA00056">
    <property type="reaction ID" value="UER00095"/>
</dbReference>
<evidence type="ECO:0000256" key="9">
    <source>
        <dbReference type="RuleBase" id="RU004395"/>
    </source>
</evidence>
<dbReference type="InterPro" id="IPR020555">
    <property type="entry name" value="MECDP_synthase_CS"/>
</dbReference>
<dbReference type="InterPro" id="IPR003526">
    <property type="entry name" value="MECDP_synthase"/>
</dbReference>
<dbReference type="InterPro" id="IPR036571">
    <property type="entry name" value="MECDP_synthase_sf"/>
</dbReference>
<reference evidence="11 12" key="1">
    <citation type="submission" date="2015-02" db="EMBL/GenBank/DDBJ databases">
        <title>Genome Sequencing of Rickettsiales.</title>
        <authorList>
            <person name="Daugherty S.C."/>
            <person name="Su Q."/>
            <person name="Abolude K."/>
            <person name="Beier-Sexton M."/>
            <person name="Carlyon J.A."/>
            <person name="Carter R."/>
            <person name="Day N.P."/>
            <person name="Dumler S.J."/>
            <person name="Dyachenko V."/>
            <person name="Godinez A."/>
            <person name="Kurtti T.J."/>
            <person name="Lichay M."/>
            <person name="Mullins K.E."/>
            <person name="Ott S."/>
            <person name="Pappas-Brown V."/>
            <person name="Paris D.H."/>
            <person name="Patel P."/>
            <person name="Richards A.L."/>
            <person name="Sadzewicz L."/>
            <person name="Sears K."/>
            <person name="Seidman D."/>
            <person name="Sengamalay N."/>
            <person name="Stenos J."/>
            <person name="Tallon L.J."/>
            <person name="Vincent G."/>
            <person name="Fraser C.M."/>
            <person name="Munderloh U."/>
            <person name="Dunning-Hotopp J.C."/>
        </authorList>
    </citation>
    <scope>NUCLEOTIDE SEQUENCE [LARGE SCALE GENOMIC DNA]</scope>
    <source>
        <strain evidence="11 12">ApMUC09</strain>
    </source>
</reference>
<dbReference type="PROSITE" id="PS01350">
    <property type="entry name" value="ISPF"/>
    <property type="match status" value="1"/>
</dbReference>
<comment type="similarity">
    <text evidence="3 8 9">Belongs to the IspF family.</text>
</comment>
<name>A0A0F3N7A3_ANAPH</name>
<comment type="subunit">
    <text evidence="8">Homotrimer.</text>
</comment>
<feature type="domain" description="2-C-methyl-D-erythritol 2,4-cyclodiphosphate synthase" evidence="10">
    <location>
        <begin position="3"/>
        <end position="159"/>
    </location>
</feature>
<dbReference type="GO" id="GO:0019288">
    <property type="term" value="P:isopentenyl diphosphate biosynthetic process, methylerythritol 4-phosphate pathway"/>
    <property type="evidence" value="ECO:0007669"/>
    <property type="project" value="UniProtKB-UniRule"/>
</dbReference>
<comment type="cofactor">
    <cofactor evidence="8">
        <name>a divalent metal cation</name>
        <dbReference type="ChEBI" id="CHEBI:60240"/>
    </cofactor>
    <text evidence="8">Binds 1 divalent metal cation per subunit.</text>
</comment>
<feature type="site" description="Transition state stabilizer" evidence="8">
    <location>
        <position position="40"/>
    </location>
</feature>
<keyword evidence="5 8" id="KW-0479">Metal-binding</keyword>
<dbReference type="GO" id="GO:0008685">
    <property type="term" value="F:2-C-methyl-D-erythritol 2,4-cyclodiphosphate synthase activity"/>
    <property type="evidence" value="ECO:0007669"/>
    <property type="project" value="UniProtKB-UniRule"/>
</dbReference>
<keyword evidence="7 8" id="KW-0456">Lyase</keyword>
<protein>
    <recommendedName>
        <fullName evidence="4 8">2-C-methyl-D-erythritol 2,4-cyclodiphosphate synthase</fullName>
        <shortName evidence="8">MECDP-synthase</shortName>
        <shortName evidence="8">MECPP-synthase</shortName>
        <shortName evidence="8">MECPS</shortName>
        <ecNumber evidence="4 8">4.6.1.12</ecNumber>
    </recommendedName>
</protein>
<sequence length="163" mass="17975">MPFRVGMGFDVHRFTESREEGHYIPICGIKVAHTQEIVAHSDGDVALHALTDALLGCMGEGSIGQHFPNSDPQWKNASSSYFLLEAQKKAAAKSYAILNFDVTIVCERPKIMPHVPKMKEFLSKLLDVDVSQMNIKAVTTEKLGFLGRGEGIAAHAVLMCYRV</sequence>
<feature type="binding site" evidence="8">
    <location>
        <begin position="67"/>
        <end position="71"/>
    </location>
    <ligand>
        <name>4-CDP-2-C-methyl-D-erythritol 2-phosphate</name>
        <dbReference type="ChEBI" id="CHEBI:57919"/>
    </ligand>
</feature>